<feature type="domain" description="DJ-1/PfpI" evidence="2">
    <location>
        <begin position="3"/>
        <end position="164"/>
    </location>
</feature>
<dbReference type="Proteomes" id="UP000002318">
    <property type="component" value="Chromosome"/>
</dbReference>
<dbReference type="KEGG" id="ssm:Spirs_2243"/>
<dbReference type="EMBL" id="CP002116">
    <property type="protein sequence ID" value="ADK81358.1"/>
    <property type="molecule type" value="Genomic_DNA"/>
</dbReference>
<dbReference type="NCBIfam" id="TIGR01383">
    <property type="entry name" value="not_thiJ"/>
    <property type="match status" value="1"/>
</dbReference>
<dbReference type="Gene3D" id="3.40.50.880">
    <property type="match status" value="1"/>
</dbReference>
<protein>
    <submittedName>
        <fullName evidence="3">DJ-1 family protein</fullName>
    </submittedName>
</protein>
<dbReference type="CDD" id="cd03135">
    <property type="entry name" value="GATase1_DJ-1"/>
    <property type="match status" value="1"/>
</dbReference>
<proteinExistence type="predicted"/>
<evidence type="ECO:0000256" key="1">
    <source>
        <dbReference type="ARBA" id="ARBA00022737"/>
    </source>
</evidence>
<evidence type="ECO:0000259" key="2">
    <source>
        <dbReference type="Pfam" id="PF01965"/>
    </source>
</evidence>
<dbReference type="FunFam" id="3.40.50.880:FF:000015">
    <property type="entry name" value="Protein DJ-1 homolog C"/>
    <property type="match status" value="1"/>
</dbReference>
<dbReference type="GO" id="GO:0005737">
    <property type="term" value="C:cytoplasm"/>
    <property type="evidence" value="ECO:0007669"/>
    <property type="project" value="TreeGrafter"/>
</dbReference>
<dbReference type="InterPro" id="IPR050325">
    <property type="entry name" value="Prot/Nucl_acid_deglycase"/>
</dbReference>
<dbReference type="SUPFAM" id="SSF52317">
    <property type="entry name" value="Class I glutamine amidotransferase-like"/>
    <property type="match status" value="1"/>
</dbReference>
<keyword evidence="4" id="KW-1185">Reference proteome</keyword>
<evidence type="ECO:0000313" key="3">
    <source>
        <dbReference type="EMBL" id="ADK81358.1"/>
    </source>
</evidence>
<evidence type="ECO:0000313" key="4">
    <source>
        <dbReference type="Proteomes" id="UP000002318"/>
    </source>
</evidence>
<keyword evidence="1" id="KW-0677">Repeat</keyword>
<dbReference type="InterPro" id="IPR029062">
    <property type="entry name" value="Class_I_gatase-like"/>
</dbReference>
<dbReference type="HOGENOM" id="CLU_000445_44_2_12"/>
<organism evidence="3 4">
    <name type="scientific">Sediminispirochaeta smaragdinae (strain DSM 11293 / JCM 15392 / SEBR 4228)</name>
    <name type="common">Spirochaeta smaragdinae</name>
    <dbReference type="NCBI Taxonomy" id="573413"/>
    <lineage>
        <taxon>Bacteria</taxon>
        <taxon>Pseudomonadati</taxon>
        <taxon>Spirochaetota</taxon>
        <taxon>Spirochaetia</taxon>
        <taxon>Spirochaetales</taxon>
        <taxon>Spirochaetaceae</taxon>
        <taxon>Sediminispirochaeta</taxon>
    </lineage>
</organism>
<dbReference type="InterPro" id="IPR002818">
    <property type="entry name" value="DJ-1/PfpI"/>
</dbReference>
<dbReference type="RefSeq" id="WP_013254821.1">
    <property type="nucleotide sequence ID" value="NC_014364.1"/>
</dbReference>
<dbReference type="OrthoDB" id="9800516at2"/>
<name>E1R731_SEDSS</name>
<dbReference type="PANTHER" id="PTHR48094:SF12">
    <property type="entry name" value="PARKINSON DISEASE PROTEIN 7 HOMOLOG"/>
    <property type="match status" value="1"/>
</dbReference>
<dbReference type="eggNOG" id="COG0693">
    <property type="taxonomic scope" value="Bacteria"/>
</dbReference>
<dbReference type="AlphaFoldDB" id="E1R731"/>
<dbReference type="STRING" id="573413.Spirs_2243"/>
<dbReference type="PANTHER" id="PTHR48094">
    <property type="entry name" value="PROTEIN/NUCLEIC ACID DEGLYCASE DJ-1-RELATED"/>
    <property type="match status" value="1"/>
</dbReference>
<gene>
    <name evidence="3" type="ordered locus">Spirs_2243</name>
</gene>
<sequence length="183" mass="18988">MNKKAVILLADGFEEVEATTPIDFLRRAGIDVCVAGVAGVQVTSSHDLTMGCDCLLSEVKSSDYDAVIIPGGMPGAANVAKSDEARRLVTDLMEAGKLVSAICAAPAVALESFGVLKGKKATCYPGFEKHFSDATFCADRVVLDGNLITSRGPGTAAEFALALISYLAGSTVATQIAKDTLQK</sequence>
<dbReference type="InterPro" id="IPR006287">
    <property type="entry name" value="DJ-1"/>
</dbReference>
<dbReference type="Pfam" id="PF01965">
    <property type="entry name" value="DJ-1_PfpI"/>
    <property type="match status" value="1"/>
</dbReference>
<reference evidence="3 4" key="1">
    <citation type="journal article" date="2010" name="Stand. Genomic Sci.">
        <title>Complete genome sequence of Spirochaeta smaragdinae type strain (SEBR 4228).</title>
        <authorList>
            <person name="Mavromatis K."/>
            <person name="Yasawong M."/>
            <person name="Chertkov O."/>
            <person name="Lapidus A."/>
            <person name="Lucas S."/>
            <person name="Nolan M."/>
            <person name="Del Rio T.G."/>
            <person name="Tice H."/>
            <person name="Cheng J.F."/>
            <person name="Pitluck S."/>
            <person name="Liolios K."/>
            <person name="Ivanova N."/>
            <person name="Tapia R."/>
            <person name="Han C."/>
            <person name="Bruce D."/>
            <person name="Goodwin L."/>
            <person name="Pati A."/>
            <person name="Chen A."/>
            <person name="Palaniappan K."/>
            <person name="Land M."/>
            <person name="Hauser L."/>
            <person name="Chang Y.J."/>
            <person name="Jeffries C.D."/>
            <person name="Detter J.C."/>
            <person name="Rohde M."/>
            <person name="Brambilla E."/>
            <person name="Spring S."/>
            <person name="Goker M."/>
            <person name="Sikorski J."/>
            <person name="Woyke T."/>
            <person name="Bristow J."/>
            <person name="Eisen J.A."/>
            <person name="Markowitz V."/>
            <person name="Hugenholtz P."/>
            <person name="Klenk H.P."/>
            <person name="Kyrpides N.C."/>
        </authorList>
    </citation>
    <scope>NUCLEOTIDE SEQUENCE [LARGE SCALE GENOMIC DNA]</scope>
    <source>
        <strain evidence="4">DSM 11293 / JCM 15392 / SEBR 4228</strain>
    </source>
</reference>
<accession>E1R731</accession>